<dbReference type="Proteomes" id="UP000189796">
    <property type="component" value="Chromosome I"/>
</dbReference>
<proteinExistence type="predicted"/>
<evidence type="ECO:0000256" key="1">
    <source>
        <dbReference type="ARBA" id="ARBA00023125"/>
    </source>
</evidence>
<evidence type="ECO:0000313" key="3">
    <source>
        <dbReference type="Proteomes" id="UP000189796"/>
    </source>
</evidence>
<dbReference type="SUPFAM" id="SSF51215">
    <property type="entry name" value="Regulatory protein AraC"/>
    <property type="match status" value="1"/>
</dbReference>
<dbReference type="Gene3D" id="2.60.120.10">
    <property type="entry name" value="Jelly Rolls"/>
    <property type="match status" value="1"/>
</dbReference>
<protein>
    <recommendedName>
        <fullName evidence="4">Cupin domain-containing protein</fullName>
    </recommendedName>
</protein>
<dbReference type="EMBL" id="LT670817">
    <property type="protein sequence ID" value="SHH83062.1"/>
    <property type="molecule type" value="Genomic_DNA"/>
</dbReference>
<keyword evidence="1" id="KW-0238">DNA-binding</keyword>
<evidence type="ECO:0008006" key="4">
    <source>
        <dbReference type="Google" id="ProtNLM"/>
    </source>
</evidence>
<accession>A0A1M5W6B9</accession>
<dbReference type="GO" id="GO:0003677">
    <property type="term" value="F:DNA binding"/>
    <property type="evidence" value="ECO:0007669"/>
    <property type="project" value="UniProtKB-KW"/>
</dbReference>
<organism evidence="2 3">
    <name type="scientific">Bradyrhizobium erythrophlei</name>
    <dbReference type="NCBI Taxonomy" id="1437360"/>
    <lineage>
        <taxon>Bacteria</taxon>
        <taxon>Pseudomonadati</taxon>
        <taxon>Pseudomonadota</taxon>
        <taxon>Alphaproteobacteria</taxon>
        <taxon>Hyphomicrobiales</taxon>
        <taxon>Nitrobacteraceae</taxon>
        <taxon>Bradyrhizobium</taxon>
    </lineage>
</organism>
<dbReference type="AlphaFoldDB" id="A0A1M5W6B9"/>
<name>A0A1M5W6B9_9BRAD</name>
<gene>
    <name evidence="2" type="ORF">SAMN05443248_6382</name>
</gene>
<dbReference type="RefSeq" id="WP_079604794.1">
    <property type="nucleotide sequence ID" value="NZ_LT670817.1"/>
</dbReference>
<reference evidence="2 3" key="1">
    <citation type="submission" date="2016-11" db="EMBL/GenBank/DDBJ databases">
        <authorList>
            <person name="Jaros S."/>
            <person name="Januszkiewicz K."/>
            <person name="Wedrychowicz H."/>
        </authorList>
    </citation>
    <scope>NUCLEOTIDE SEQUENCE [LARGE SCALE GENOMIC DNA]</scope>
    <source>
        <strain evidence="2 3">GAS138</strain>
    </source>
</reference>
<sequence length="134" mass="14757">MIRCVRLWTGDDQNSYFEEGVIELSPGQRGDWLSDKLAVASISFQETASGGAFAWHTAPVRQLVVTLSGTLDFQTREGEHFLLHPGNILLAEDTVGSGHSWKLTDDSSWRRAYVILQPGAAVPFRARKLQGVSA</sequence>
<dbReference type="OrthoDB" id="4205621at2"/>
<dbReference type="InterPro" id="IPR037923">
    <property type="entry name" value="HTH-like"/>
</dbReference>
<dbReference type="InterPro" id="IPR014710">
    <property type="entry name" value="RmlC-like_jellyroll"/>
</dbReference>
<evidence type="ECO:0000313" key="2">
    <source>
        <dbReference type="EMBL" id="SHH83062.1"/>
    </source>
</evidence>